<accession>A0A517ZTX8</accession>
<name>A0A517ZTX8_9PLAN</name>
<evidence type="ECO:0000313" key="2">
    <source>
        <dbReference type="EMBL" id="QDU45933.1"/>
    </source>
</evidence>
<dbReference type="Pfam" id="PF07394">
    <property type="entry name" value="DUF1501"/>
    <property type="match status" value="1"/>
</dbReference>
<dbReference type="RefSeq" id="WP_145378465.1">
    <property type="nucleotide sequence ID" value="NZ_CP036276.1"/>
</dbReference>
<evidence type="ECO:0000313" key="3">
    <source>
        <dbReference type="Proteomes" id="UP000319383"/>
    </source>
</evidence>
<evidence type="ECO:0000256" key="1">
    <source>
        <dbReference type="SAM" id="MobiDB-lite"/>
    </source>
</evidence>
<gene>
    <name evidence="2" type="ORF">Mal52_44300</name>
</gene>
<dbReference type="PROSITE" id="PS51318">
    <property type="entry name" value="TAT"/>
    <property type="match status" value="1"/>
</dbReference>
<dbReference type="SUPFAM" id="SSF53649">
    <property type="entry name" value="Alkaline phosphatase-like"/>
    <property type="match status" value="1"/>
</dbReference>
<dbReference type="PANTHER" id="PTHR43737:SF1">
    <property type="entry name" value="DUF1501 DOMAIN-CONTAINING PROTEIN"/>
    <property type="match status" value="1"/>
</dbReference>
<dbReference type="AlphaFoldDB" id="A0A517ZTX8"/>
<dbReference type="InterPro" id="IPR006311">
    <property type="entry name" value="TAT_signal"/>
</dbReference>
<dbReference type="KEGG" id="sdyn:Mal52_44300"/>
<dbReference type="InterPro" id="IPR010869">
    <property type="entry name" value="DUF1501"/>
</dbReference>
<dbReference type="EMBL" id="CP036276">
    <property type="protein sequence ID" value="QDU45933.1"/>
    <property type="molecule type" value="Genomic_DNA"/>
</dbReference>
<keyword evidence="3" id="KW-1185">Reference proteome</keyword>
<dbReference type="Proteomes" id="UP000319383">
    <property type="component" value="Chromosome"/>
</dbReference>
<dbReference type="PANTHER" id="PTHR43737">
    <property type="entry name" value="BLL7424 PROTEIN"/>
    <property type="match status" value="1"/>
</dbReference>
<reference evidence="2 3" key="1">
    <citation type="submission" date="2019-02" db="EMBL/GenBank/DDBJ databases">
        <title>Deep-cultivation of Planctomycetes and their phenomic and genomic characterization uncovers novel biology.</title>
        <authorList>
            <person name="Wiegand S."/>
            <person name="Jogler M."/>
            <person name="Boedeker C."/>
            <person name="Pinto D."/>
            <person name="Vollmers J."/>
            <person name="Rivas-Marin E."/>
            <person name="Kohn T."/>
            <person name="Peeters S.H."/>
            <person name="Heuer A."/>
            <person name="Rast P."/>
            <person name="Oberbeckmann S."/>
            <person name="Bunk B."/>
            <person name="Jeske O."/>
            <person name="Meyerdierks A."/>
            <person name="Storesund J.E."/>
            <person name="Kallscheuer N."/>
            <person name="Luecker S."/>
            <person name="Lage O.M."/>
            <person name="Pohl T."/>
            <person name="Merkel B.J."/>
            <person name="Hornburger P."/>
            <person name="Mueller R.-W."/>
            <person name="Bruemmer F."/>
            <person name="Labrenz M."/>
            <person name="Spormann A.M."/>
            <person name="Op den Camp H."/>
            <person name="Overmann J."/>
            <person name="Amann R."/>
            <person name="Jetten M.S.M."/>
            <person name="Mascher T."/>
            <person name="Medema M.H."/>
            <person name="Devos D.P."/>
            <person name="Kaster A.-K."/>
            <person name="Ovreas L."/>
            <person name="Rohde M."/>
            <person name="Galperin M.Y."/>
            <person name="Jogler C."/>
        </authorList>
    </citation>
    <scope>NUCLEOTIDE SEQUENCE [LARGE SCALE GENOMIC DNA]</scope>
    <source>
        <strain evidence="2 3">Mal52</strain>
    </source>
</reference>
<protein>
    <recommendedName>
        <fullName evidence="4">DUF1501 domain-containing protein</fullName>
    </recommendedName>
</protein>
<proteinExistence type="predicted"/>
<feature type="region of interest" description="Disordered" evidence="1">
    <location>
        <begin position="1"/>
        <end position="23"/>
    </location>
</feature>
<feature type="region of interest" description="Disordered" evidence="1">
    <location>
        <begin position="439"/>
        <end position="465"/>
    </location>
</feature>
<dbReference type="InterPro" id="IPR017850">
    <property type="entry name" value="Alkaline_phosphatase_core_sf"/>
</dbReference>
<sequence length="465" mass="50813">MTTFDGQRGSDHQQAHVEGTARSPFQPAADDLIRVGSRRWFLQTGMAGLGGLTLPGLLQQRAVAEAKAAGKKSVILFWLSGGPSQLDMWDPKPYAPQEIRSPFGTIDTKVPGIQLTEHFPLQASIADKLSFIRSVDCRASNHTPITLQAGNPLARRTNDGKDGAGYPSMGSIAAKFRGPNDPDMPAFVGLANSWAADVWGAGHMGPDFEPVKGHELAGKFSMPDGVKVDRLADRNKLRNEFDRLRRDIDLQQTLQRQDGYTQQAYDMVLSGKVQQAFAVDQEKTETREMYGRESIGEKALLARRLVESGVTFVLVSGAWGYFDHHGDSVRWKGIEKGLKPLLPRVDRALYALVTDLEQRGLLDETLVLMLGEFGRSPRINADLGRDHWTPTMSMVAAGGGLRHGQTIGSTDSTGGEIKSAPVRPQDLAASVFKHLDIDPRTHWTSPQGRPTPILTEGGRPIPELG</sequence>
<organism evidence="2 3">
    <name type="scientific">Symmachiella dynata</name>
    <dbReference type="NCBI Taxonomy" id="2527995"/>
    <lineage>
        <taxon>Bacteria</taxon>
        <taxon>Pseudomonadati</taxon>
        <taxon>Planctomycetota</taxon>
        <taxon>Planctomycetia</taxon>
        <taxon>Planctomycetales</taxon>
        <taxon>Planctomycetaceae</taxon>
        <taxon>Symmachiella</taxon>
    </lineage>
</organism>
<evidence type="ECO:0008006" key="4">
    <source>
        <dbReference type="Google" id="ProtNLM"/>
    </source>
</evidence>